<sequence length="180" mass="20805">MHHVTPPQSDGFSSPPVLQIDTLVHRFGDLVEYTTSIATPRFSRLEVSFGFDCCASFTITIHADRKLEYQVGYTSGSEYYLFNRERGKFQSELDSAQFEQLQQLFQYIKPDKLAKSYAVSWTDAGTAWLTAEYGNGKVVHIKDYGERATWGVSRLYELIARLRTQQRWYSVEHPYDVPVR</sequence>
<keyword evidence="3" id="KW-1185">Reference proteome</keyword>
<dbReference type="EMBL" id="JACHGG010000002">
    <property type="protein sequence ID" value="MBB6058699.1"/>
    <property type="molecule type" value="Genomic_DNA"/>
</dbReference>
<proteinExistence type="predicted"/>
<reference evidence="2 3" key="1">
    <citation type="submission" date="2020-08" db="EMBL/GenBank/DDBJ databases">
        <title>Genomic Encyclopedia of Type Strains, Phase IV (KMG-IV): sequencing the most valuable type-strain genomes for metagenomic binning, comparative biology and taxonomic classification.</title>
        <authorList>
            <person name="Goeker M."/>
        </authorList>
    </citation>
    <scope>NUCLEOTIDE SEQUENCE [LARGE SCALE GENOMIC DNA]</scope>
    <source>
        <strain evidence="2 3">DSM 26718</strain>
    </source>
</reference>
<name>A0A7W9T1C0_9BACT</name>
<dbReference type="InterPro" id="IPR045497">
    <property type="entry name" value="DUF6438"/>
</dbReference>
<gene>
    <name evidence="2" type="ORF">HNQ93_001545</name>
</gene>
<dbReference type="Proteomes" id="UP000532746">
    <property type="component" value="Unassembled WGS sequence"/>
</dbReference>
<protein>
    <recommendedName>
        <fullName evidence="1">DUF6438 domain-containing protein</fullName>
    </recommendedName>
</protein>
<accession>A0A7W9T1C0</accession>
<evidence type="ECO:0000313" key="3">
    <source>
        <dbReference type="Proteomes" id="UP000532746"/>
    </source>
</evidence>
<comment type="caution">
    <text evidence="2">The sequence shown here is derived from an EMBL/GenBank/DDBJ whole genome shotgun (WGS) entry which is preliminary data.</text>
</comment>
<evidence type="ECO:0000259" key="1">
    <source>
        <dbReference type="Pfam" id="PF20033"/>
    </source>
</evidence>
<dbReference type="AlphaFoldDB" id="A0A7W9T1C0"/>
<dbReference type="Pfam" id="PF20033">
    <property type="entry name" value="DUF6438"/>
    <property type="match status" value="1"/>
</dbReference>
<organism evidence="2 3">
    <name type="scientific">Hymenobacter luteus</name>
    <dbReference type="NCBI Taxonomy" id="1411122"/>
    <lineage>
        <taxon>Bacteria</taxon>
        <taxon>Pseudomonadati</taxon>
        <taxon>Bacteroidota</taxon>
        <taxon>Cytophagia</taxon>
        <taxon>Cytophagales</taxon>
        <taxon>Hymenobacteraceae</taxon>
        <taxon>Hymenobacter</taxon>
    </lineage>
</organism>
<feature type="domain" description="DUF6438" evidence="1">
    <location>
        <begin position="50"/>
        <end position="162"/>
    </location>
</feature>
<evidence type="ECO:0000313" key="2">
    <source>
        <dbReference type="EMBL" id="MBB6058699.1"/>
    </source>
</evidence>